<sequence length="156" mass="17435">MDMIILHLIFHPLLAKGYLFSLAICLLYFRSCLFLYLCFVSPSNRFSKMRFISVYLFLALVSVGFAVPLSAEKDTDRSLEARSNSGPNSGPSKPNRGNFYDDPDDGPNGITMEEALRRQQVKEEARVRESEKKSSWPSWMKKSGGKNGGDNGGKAT</sequence>
<dbReference type="EMBL" id="JANVFT010000005">
    <property type="protein sequence ID" value="KAJ4500510.1"/>
    <property type="molecule type" value="Genomic_DNA"/>
</dbReference>
<keyword evidence="2" id="KW-1133">Transmembrane helix</keyword>
<organism evidence="3 4">
    <name type="scientific">Lentinula lateritia</name>
    <dbReference type="NCBI Taxonomy" id="40482"/>
    <lineage>
        <taxon>Eukaryota</taxon>
        <taxon>Fungi</taxon>
        <taxon>Dikarya</taxon>
        <taxon>Basidiomycota</taxon>
        <taxon>Agaricomycotina</taxon>
        <taxon>Agaricomycetes</taxon>
        <taxon>Agaricomycetidae</taxon>
        <taxon>Agaricales</taxon>
        <taxon>Marasmiineae</taxon>
        <taxon>Omphalotaceae</taxon>
        <taxon>Lentinula</taxon>
    </lineage>
</organism>
<proteinExistence type="predicted"/>
<keyword evidence="4" id="KW-1185">Reference proteome</keyword>
<name>A0ABQ8VW07_9AGAR</name>
<gene>
    <name evidence="3" type="ORF">C8R41DRAFT_426760</name>
</gene>
<protein>
    <submittedName>
        <fullName evidence="3">Uncharacterized protein</fullName>
    </submittedName>
</protein>
<keyword evidence="2" id="KW-0472">Membrane</keyword>
<feature type="transmembrane region" description="Helical" evidence="2">
    <location>
        <begin position="51"/>
        <end position="71"/>
    </location>
</feature>
<feature type="region of interest" description="Disordered" evidence="1">
    <location>
        <begin position="73"/>
        <end position="156"/>
    </location>
</feature>
<evidence type="ECO:0000256" key="2">
    <source>
        <dbReference type="SAM" id="Phobius"/>
    </source>
</evidence>
<reference evidence="3" key="1">
    <citation type="submission" date="2022-08" db="EMBL/GenBank/DDBJ databases">
        <title>A Global Phylogenomic Analysis of the Shiitake Genus Lentinula.</title>
        <authorList>
            <consortium name="DOE Joint Genome Institute"/>
            <person name="Sierra-Patev S."/>
            <person name="Min B."/>
            <person name="Naranjo-Ortiz M."/>
            <person name="Looney B."/>
            <person name="Konkel Z."/>
            <person name="Slot J.C."/>
            <person name="Sakamoto Y."/>
            <person name="Steenwyk J.L."/>
            <person name="Rokas A."/>
            <person name="Carro J."/>
            <person name="Camarero S."/>
            <person name="Ferreira P."/>
            <person name="Molpeceres G."/>
            <person name="Ruiz-Duenas F.J."/>
            <person name="Serrano A."/>
            <person name="Henrissat B."/>
            <person name="Drula E."/>
            <person name="Hughes K.W."/>
            <person name="Mata J.L."/>
            <person name="Ishikawa N.K."/>
            <person name="Vargas-Isla R."/>
            <person name="Ushijima S."/>
            <person name="Smith C.A."/>
            <person name="Ahrendt S."/>
            <person name="Andreopoulos W."/>
            <person name="He G."/>
            <person name="Labutti K."/>
            <person name="Lipzen A."/>
            <person name="Ng V."/>
            <person name="Riley R."/>
            <person name="Sandor L."/>
            <person name="Barry K."/>
            <person name="Martinez A.T."/>
            <person name="Xiao Y."/>
            <person name="Gibbons J.G."/>
            <person name="Terashima K."/>
            <person name="Grigoriev I.V."/>
            <person name="Hibbett D.S."/>
        </authorList>
    </citation>
    <scope>NUCLEOTIDE SEQUENCE</scope>
    <source>
        <strain evidence="3">RHP3577 ss4</strain>
    </source>
</reference>
<comment type="caution">
    <text evidence="3">The sequence shown here is derived from an EMBL/GenBank/DDBJ whole genome shotgun (WGS) entry which is preliminary data.</text>
</comment>
<evidence type="ECO:0000313" key="3">
    <source>
        <dbReference type="EMBL" id="KAJ4500510.1"/>
    </source>
</evidence>
<accession>A0ABQ8VW07</accession>
<feature type="compositionally biased region" description="Gly residues" evidence="1">
    <location>
        <begin position="145"/>
        <end position="156"/>
    </location>
</feature>
<feature type="compositionally biased region" description="Basic and acidic residues" evidence="1">
    <location>
        <begin position="114"/>
        <end position="134"/>
    </location>
</feature>
<feature type="compositionally biased region" description="Low complexity" evidence="1">
    <location>
        <begin position="82"/>
        <end position="98"/>
    </location>
</feature>
<dbReference type="Proteomes" id="UP001150217">
    <property type="component" value="Unassembled WGS sequence"/>
</dbReference>
<evidence type="ECO:0000313" key="4">
    <source>
        <dbReference type="Proteomes" id="UP001150217"/>
    </source>
</evidence>
<keyword evidence="2" id="KW-0812">Transmembrane</keyword>
<feature type="transmembrane region" description="Helical" evidence="2">
    <location>
        <begin position="18"/>
        <end position="39"/>
    </location>
</feature>
<evidence type="ECO:0000256" key="1">
    <source>
        <dbReference type="SAM" id="MobiDB-lite"/>
    </source>
</evidence>